<keyword evidence="1" id="KW-0805">Transcription regulation</keyword>
<evidence type="ECO:0000259" key="5">
    <source>
        <dbReference type="PROSITE" id="PS50043"/>
    </source>
</evidence>
<dbReference type="InterPro" id="IPR001789">
    <property type="entry name" value="Sig_transdc_resp-reg_receiver"/>
</dbReference>
<dbReference type="CDD" id="cd17537">
    <property type="entry name" value="REC_FixJ"/>
    <property type="match status" value="1"/>
</dbReference>
<proteinExistence type="predicted"/>
<dbReference type="InterPro" id="IPR011006">
    <property type="entry name" value="CheY-like_superfamily"/>
</dbReference>
<dbReference type="Pfam" id="PF00196">
    <property type="entry name" value="GerE"/>
    <property type="match status" value="1"/>
</dbReference>
<dbReference type="InterPro" id="IPR000792">
    <property type="entry name" value="Tscrpt_reg_LuxR_C"/>
</dbReference>
<dbReference type="PRINTS" id="PR00038">
    <property type="entry name" value="HTHLUXR"/>
</dbReference>
<feature type="domain" description="Response regulatory" evidence="6">
    <location>
        <begin position="13"/>
        <end position="131"/>
    </location>
</feature>
<dbReference type="EMBL" id="JBHRYA010000007">
    <property type="protein sequence ID" value="MFC3716087.1"/>
    <property type="molecule type" value="Genomic_DNA"/>
</dbReference>
<sequence>MSDARTEARTEARVYLVDDNDGFRDSTAWLLETAGFEVAAFASGPEFVEAYGGDRHGAEPECLVSDMRMPQMSGLQLQEELRRRGIVLPLVFVTAHGDVPLAVEAMRKGAANFLEKPFGEDALVDAIRAALASARNNGAVGAVGECMARLSPRERQVLDLVVASKPNKIIADILGISIKTVELHRANMMNKLGVRSLPELMKVALGHA</sequence>
<dbReference type="InterPro" id="IPR036388">
    <property type="entry name" value="WH-like_DNA-bd_sf"/>
</dbReference>
<accession>A0ABV7XL48</accession>
<evidence type="ECO:0000256" key="3">
    <source>
        <dbReference type="ARBA" id="ARBA00023163"/>
    </source>
</evidence>
<gene>
    <name evidence="7" type="ORF">ACFONC_07980</name>
</gene>
<keyword evidence="3" id="KW-0804">Transcription</keyword>
<dbReference type="PROSITE" id="PS50043">
    <property type="entry name" value="HTH_LUXR_2"/>
    <property type="match status" value="1"/>
</dbReference>
<dbReference type="PANTHER" id="PTHR44688">
    <property type="entry name" value="DNA-BINDING TRANSCRIPTIONAL ACTIVATOR DEVR_DOSR"/>
    <property type="match status" value="1"/>
</dbReference>
<evidence type="ECO:0000259" key="6">
    <source>
        <dbReference type="PROSITE" id="PS50110"/>
    </source>
</evidence>
<dbReference type="Gene3D" id="3.40.50.2300">
    <property type="match status" value="1"/>
</dbReference>
<reference evidence="8" key="1">
    <citation type="journal article" date="2019" name="Int. J. Syst. Evol. Microbiol.">
        <title>The Global Catalogue of Microorganisms (GCM) 10K type strain sequencing project: providing services to taxonomists for standard genome sequencing and annotation.</title>
        <authorList>
            <consortium name="The Broad Institute Genomics Platform"/>
            <consortium name="The Broad Institute Genome Sequencing Center for Infectious Disease"/>
            <person name="Wu L."/>
            <person name="Ma J."/>
        </authorList>
    </citation>
    <scope>NUCLEOTIDE SEQUENCE [LARGE SCALE GENOMIC DNA]</scope>
    <source>
        <strain evidence="8">KCTC 42441</strain>
    </source>
</reference>
<protein>
    <submittedName>
        <fullName evidence="7">Response regulator transcription factor</fullName>
    </submittedName>
</protein>
<dbReference type="InterPro" id="IPR016032">
    <property type="entry name" value="Sig_transdc_resp-reg_C-effctor"/>
</dbReference>
<evidence type="ECO:0000256" key="4">
    <source>
        <dbReference type="PROSITE-ProRule" id="PRU00169"/>
    </source>
</evidence>
<evidence type="ECO:0000313" key="7">
    <source>
        <dbReference type="EMBL" id="MFC3716087.1"/>
    </source>
</evidence>
<dbReference type="Gene3D" id="1.10.10.10">
    <property type="entry name" value="Winged helix-like DNA-binding domain superfamily/Winged helix DNA-binding domain"/>
    <property type="match status" value="1"/>
</dbReference>
<dbReference type="RefSeq" id="WP_386743204.1">
    <property type="nucleotide sequence ID" value="NZ_JBHRYA010000007.1"/>
</dbReference>
<dbReference type="SUPFAM" id="SSF52172">
    <property type="entry name" value="CheY-like"/>
    <property type="match status" value="1"/>
</dbReference>
<organism evidence="7 8">
    <name type="scientific">Luteimonas soli</name>
    <dbReference type="NCBI Taxonomy" id="1648966"/>
    <lineage>
        <taxon>Bacteria</taxon>
        <taxon>Pseudomonadati</taxon>
        <taxon>Pseudomonadota</taxon>
        <taxon>Gammaproteobacteria</taxon>
        <taxon>Lysobacterales</taxon>
        <taxon>Lysobacteraceae</taxon>
        <taxon>Luteimonas</taxon>
    </lineage>
</organism>
<comment type="caution">
    <text evidence="7">The sequence shown here is derived from an EMBL/GenBank/DDBJ whole genome shotgun (WGS) entry which is preliminary data.</text>
</comment>
<dbReference type="PANTHER" id="PTHR44688:SF16">
    <property type="entry name" value="DNA-BINDING TRANSCRIPTIONAL ACTIVATOR DEVR_DOSR"/>
    <property type="match status" value="1"/>
</dbReference>
<feature type="domain" description="HTH luxR-type" evidence="5">
    <location>
        <begin position="143"/>
        <end position="208"/>
    </location>
</feature>
<evidence type="ECO:0000256" key="2">
    <source>
        <dbReference type="ARBA" id="ARBA00023125"/>
    </source>
</evidence>
<evidence type="ECO:0000313" key="8">
    <source>
        <dbReference type="Proteomes" id="UP001595705"/>
    </source>
</evidence>
<dbReference type="Pfam" id="PF00072">
    <property type="entry name" value="Response_reg"/>
    <property type="match status" value="1"/>
</dbReference>
<dbReference type="SUPFAM" id="SSF46894">
    <property type="entry name" value="C-terminal effector domain of the bipartite response regulators"/>
    <property type="match status" value="1"/>
</dbReference>
<dbReference type="SMART" id="SM00421">
    <property type="entry name" value="HTH_LUXR"/>
    <property type="match status" value="1"/>
</dbReference>
<dbReference type="CDD" id="cd06170">
    <property type="entry name" value="LuxR_C_like"/>
    <property type="match status" value="1"/>
</dbReference>
<dbReference type="SMART" id="SM00448">
    <property type="entry name" value="REC"/>
    <property type="match status" value="1"/>
</dbReference>
<dbReference type="Proteomes" id="UP001595705">
    <property type="component" value="Unassembled WGS sequence"/>
</dbReference>
<evidence type="ECO:0000256" key="1">
    <source>
        <dbReference type="ARBA" id="ARBA00023015"/>
    </source>
</evidence>
<keyword evidence="4" id="KW-0597">Phosphoprotein</keyword>
<dbReference type="PROSITE" id="PS50110">
    <property type="entry name" value="RESPONSE_REGULATORY"/>
    <property type="match status" value="1"/>
</dbReference>
<keyword evidence="2" id="KW-0238">DNA-binding</keyword>
<name>A0ABV7XL48_9GAMM</name>
<feature type="modified residue" description="4-aspartylphosphate" evidence="4">
    <location>
        <position position="66"/>
    </location>
</feature>
<keyword evidence="8" id="KW-1185">Reference proteome</keyword>